<reference evidence="2" key="1">
    <citation type="journal article" date="2019" name="Int. J. Syst. Evol. Microbiol.">
        <title>The Global Catalogue of Microorganisms (GCM) 10K type strain sequencing project: providing services to taxonomists for standard genome sequencing and annotation.</title>
        <authorList>
            <consortium name="The Broad Institute Genomics Platform"/>
            <consortium name="The Broad Institute Genome Sequencing Center for Infectious Disease"/>
            <person name="Wu L."/>
            <person name="Ma J."/>
        </authorList>
    </citation>
    <scope>NUCLEOTIDE SEQUENCE [LARGE SCALE GENOMIC DNA]</scope>
    <source>
        <strain evidence="2">KCTC 42730</strain>
    </source>
</reference>
<gene>
    <name evidence="1" type="ORF">ACFOEE_17150</name>
</gene>
<name>A0ABV7CP05_9GAMM</name>
<dbReference type="RefSeq" id="WP_377127151.1">
    <property type="nucleotide sequence ID" value="NZ_JBHRSD010000035.1"/>
</dbReference>
<keyword evidence="2" id="KW-1185">Reference proteome</keyword>
<organism evidence="1 2">
    <name type="scientific">Pseudoalteromonas fenneropenaei</name>
    <dbReference type="NCBI Taxonomy" id="1737459"/>
    <lineage>
        <taxon>Bacteria</taxon>
        <taxon>Pseudomonadati</taxon>
        <taxon>Pseudomonadota</taxon>
        <taxon>Gammaproteobacteria</taxon>
        <taxon>Alteromonadales</taxon>
        <taxon>Pseudoalteromonadaceae</taxon>
        <taxon>Pseudoalteromonas</taxon>
    </lineage>
</organism>
<protein>
    <submittedName>
        <fullName evidence="1">Uncharacterized protein</fullName>
    </submittedName>
</protein>
<evidence type="ECO:0000313" key="2">
    <source>
        <dbReference type="Proteomes" id="UP001595453"/>
    </source>
</evidence>
<comment type="caution">
    <text evidence="1">The sequence shown here is derived from an EMBL/GenBank/DDBJ whole genome shotgun (WGS) entry which is preliminary data.</text>
</comment>
<proteinExistence type="predicted"/>
<dbReference type="EMBL" id="JBHRSD010000035">
    <property type="protein sequence ID" value="MFC3034237.1"/>
    <property type="molecule type" value="Genomic_DNA"/>
</dbReference>
<accession>A0ABV7CP05</accession>
<sequence length="94" mass="10975">MNAFIAQMPIELNEVERLRAAKILARAYERWYLDRDAKNIRIIGVTFSDIKEKHQFNAEQEARVNVRTSSGQNRKTSFCKFIKNAAGWFLTKLP</sequence>
<dbReference type="Proteomes" id="UP001595453">
    <property type="component" value="Unassembled WGS sequence"/>
</dbReference>
<evidence type="ECO:0000313" key="1">
    <source>
        <dbReference type="EMBL" id="MFC3034237.1"/>
    </source>
</evidence>